<keyword evidence="1" id="KW-0009">Actin-binding</keyword>
<feature type="compositionally biased region" description="Basic and acidic residues" evidence="2">
    <location>
        <begin position="1015"/>
        <end position="1026"/>
    </location>
</feature>
<dbReference type="GeneID" id="119745717"/>
<dbReference type="SUPFAM" id="SSF48371">
    <property type="entry name" value="ARM repeat"/>
    <property type="match status" value="1"/>
</dbReference>
<dbReference type="InterPro" id="IPR041387">
    <property type="entry name" value="FHOD1_GBD_N"/>
</dbReference>
<feature type="compositionally biased region" description="Low complexity" evidence="2">
    <location>
        <begin position="607"/>
        <end position="625"/>
    </location>
</feature>
<evidence type="ECO:0000259" key="3">
    <source>
        <dbReference type="PROSITE" id="PS51232"/>
    </source>
</evidence>
<evidence type="ECO:0000256" key="1">
    <source>
        <dbReference type="ARBA" id="ARBA00023203"/>
    </source>
</evidence>
<dbReference type="PANTHER" id="PTHR45920">
    <property type="entry name" value="FORMIN HOMOLOGY 2 DOMAIN CONTAINING, ISOFORM I"/>
    <property type="match status" value="1"/>
</dbReference>
<protein>
    <recommendedName>
        <fullName evidence="7">FH1/FH2 domain-containing protein 3</fullName>
    </recommendedName>
</protein>
<dbReference type="Pfam" id="PF24959">
    <property type="entry name" value="FH3_FHOD1-3"/>
    <property type="match status" value="1"/>
</dbReference>
<feature type="compositionally biased region" description="Basic and acidic residues" evidence="2">
    <location>
        <begin position="761"/>
        <end position="781"/>
    </location>
</feature>
<feature type="compositionally biased region" description="Basic and acidic residues" evidence="2">
    <location>
        <begin position="958"/>
        <end position="975"/>
    </location>
</feature>
<dbReference type="Gene3D" id="1.20.58.2220">
    <property type="entry name" value="Formin, FH2 domain"/>
    <property type="match status" value="1"/>
</dbReference>
<feature type="region of interest" description="Disordered" evidence="2">
    <location>
        <begin position="466"/>
        <end position="924"/>
    </location>
</feature>
<evidence type="ECO:0008006" key="7">
    <source>
        <dbReference type="Google" id="ProtNLM"/>
    </source>
</evidence>
<dbReference type="PANTHER" id="PTHR45920:SF4">
    <property type="entry name" value="FORMIN HOMOLOGY 2 DOMAIN CONTAINING, ISOFORM I"/>
    <property type="match status" value="1"/>
</dbReference>
<dbReference type="Proteomes" id="UP000887568">
    <property type="component" value="Unplaced"/>
</dbReference>
<feature type="compositionally biased region" description="Basic and acidic residues" evidence="2">
    <location>
        <begin position="871"/>
        <end position="915"/>
    </location>
</feature>
<feature type="region of interest" description="Disordered" evidence="2">
    <location>
        <begin position="371"/>
        <end position="451"/>
    </location>
</feature>
<feature type="compositionally biased region" description="Polar residues" evidence="2">
    <location>
        <begin position="826"/>
        <end position="842"/>
    </location>
</feature>
<dbReference type="OMA" id="PEDICCH"/>
<evidence type="ECO:0000313" key="6">
    <source>
        <dbReference type="Proteomes" id="UP000887568"/>
    </source>
</evidence>
<proteinExistence type="predicted"/>
<feature type="compositionally biased region" description="Basic and acidic residues" evidence="2">
    <location>
        <begin position="378"/>
        <end position="389"/>
    </location>
</feature>
<dbReference type="Pfam" id="PF02181">
    <property type="entry name" value="FH2"/>
    <property type="match status" value="1"/>
</dbReference>
<dbReference type="GO" id="GO:0030866">
    <property type="term" value="P:cortical actin cytoskeleton organization"/>
    <property type="evidence" value="ECO:0007669"/>
    <property type="project" value="TreeGrafter"/>
</dbReference>
<dbReference type="InterPro" id="IPR014768">
    <property type="entry name" value="GBD/FH3_dom"/>
</dbReference>
<dbReference type="FunFam" id="1.25.10.10:FF:000056">
    <property type="entry name" value="FH1/FH2 domain-containing protein 3 isoform X1"/>
    <property type="match status" value="1"/>
</dbReference>
<name>A0A914BRQ4_PATMI</name>
<dbReference type="PROSITE" id="PS51232">
    <property type="entry name" value="GBD_FH3"/>
    <property type="match status" value="1"/>
</dbReference>
<dbReference type="InterPro" id="IPR056771">
    <property type="entry name" value="FH3_FHOD1-3-like"/>
</dbReference>
<sequence>MAFTCRVQYLDDTDPFASTVFPEPTRPPSFTFNEYLPLLDQLQAVHKFLRAPHKVEDCTLQLSHNGYYLDLESSIDEQKDDFENFNKERKHSVILRSQLSVRVHGCIEKLLNSTGRELRRALFSLKQIFQDDKDLVHEFVSADGLACLIKVGTDADQNYQNYILRALGQIMLYVDGMNGVIDHTDTVQWLYSLLASKYRLVVKTSLKLLLVFVEYTDTNATVLYQATCVVDKEQGKSTWSNVMELLKDEGQDSEVLLYAMSLINKTLNSIPDQDTFYDITDSLEQQEIEEATKKLMSCKGTDLDLVEQFKSYEYALKQEDGDIDIPVERKHNLRKHRRSAELVDRKSLRRSLKPTAEYSVDKRELRRSLDLGTSLSPDDARRINDSSRRRENRRNRARLSMDNAGHSDSPSTEKTVQEMLEERRMRRRAGEQDGSSREDTSAPTTDMSASEYSSIYDLSLDDDVFGEVKSDQPAASTEDTTRPAEPSIRPPRSEPKDASPARQPSDTPLSARWIDRYNSKYGTVLSDEKDKKPFKKETAEAKSDGHDMLPSRTRPIDTSTMPTRTQPSIDTTPSRVRHSEEDARTRARSAEGDDTPARKHHGRETSSETPSSVTPPTNTTTPAETDYVTERRRRRREREAQRAAEAEAAEKLTATLPRNFKPADSSTPLTTTEYVSHRRRNKDDKPEETVSTTVTASKPAEVTSPPALENGEVSCHRRRRRRLSSKADTENQEPKADEEEVKALLPPDYLSSGIAARRKLRQEQREQEMREEAERQREAETSQRPVPVILEPTSSFSEEENKGRGSTQEVTGLTNGDSSGLDAVTSEASRTSSPERSATSDDTVLEKTAAPAKISNHVEPPSEKPLPSVDSPEKQASKADKAPLSLKIDREGAETSKEGGDVVGKTEEDTQKGHQEPPMSAGLTNNKRYQLEMMYANRNSLDEPALGSPSRKISTSLENHESITNRIDKLNKKPDEEEDEGLTMVAPRNMGVTEGTVQSVQEKLQSPQGATTSQEDQKETGPKGDKTGAINLAKQGLKSVNIPLKQPGASVPGKAAAVSPEVQQEAQWQELLRQNNRELRISGWDFTDLSTKDDKNVFMVTNTFGGGGVVPPPPPPPMGGMIIPPPPAPPAPPMAPGHYGTLPPPPPPLSTAMTTISDGYNTYPPKKKKTVRLFWKETRLDRLSMYGRNDPKETIWGGLGEVKIDKRKLEHLFESKAKEILQKDQKILEAGKKHVISVLDAKRSNHINIALTALPHPSTIKQAIMKMDGTAVNKEGIEKLLTMVPTEEESNLIKESTMLNPDIPLGSAEQFLHMLSNITVLKARLNLWLFKMDYESLEEEVAEPLAELKKGIEDLKNNKTFRHILSMLLAVGNFLNGAQVQGFHIDYLAKVPDIKDTVHKQSLLYHLCGMVIEQFPDSTDLFSELASISRCAKVDFEVLETNLQKMEEQCKASWEHLRIINKHDSHSHLKSKLQDFLSDCNQRIIVLKIVHRRVLNRFNELLLFLGMTASAARELKITEFCKIMSEFALEYRTTRERVLEQEKKKANHRKRAMTRGKMITENLTLSQDKEEDAKLKALLKNHVGSTAPGDEALRTRTRNKPNLGTSASTSNMEDVGDEQTDEMLQILVNTAKNTRTRNTPRERKRGGRTNRKSLRRTLKGGTGLTEAESRALGLHPSSKTVHI</sequence>
<evidence type="ECO:0000313" key="5">
    <source>
        <dbReference type="EnsemblMetazoa" id="XP_038078192.1"/>
    </source>
</evidence>
<feature type="domain" description="FH2" evidence="4">
    <location>
        <begin position="1160"/>
        <end position="1557"/>
    </location>
</feature>
<dbReference type="Pfam" id="PF18382">
    <property type="entry name" value="Formin_GBD_N"/>
    <property type="match status" value="1"/>
</dbReference>
<dbReference type="SMART" id="SM00498">
    <property type="entry name" value="FH2"/>
    <property type="match status" value="1"/>
</dbReference>
<feature type="compositionally biased region" description="Basic and acidic residues" evidence="2">
    <location>
        <begin position="526"/>
        <end position="549"/>
    </location>
</feature>
<feature type="compositionally biased region" description="Polar residues" evidence="2">
    <location>
        <begin position="1600"/>
        <end position="1612"/>
    </location>
</feature>
<feature type="compositionally biased region" description="Basic and acidic residues" evidence="2">
    <location>
        <begin position="577"/>
        <end position="597"/>
    </location>
</feature>
<feature type="domain" description="GBD/FH3" evidence="3">
    <location>
        <begin position="40"/>
        <end position="402"/>
    </location>
</feature>
<feature type="region of interest" description="Disordered" evidence="2">
    <location>
        <begin position="1579"/>
        <end position="1668"/>
    </location>
</feature>
<dbReference type="RefSeq" id="XP_038078192.1">
    <property type="nucleotide sequence ID" value="XM_038222264.1"/>
</dbReference>
<organism evidence="5 6">
    <name type="scientific">Patiria miniata</name>
    <name type="common">Bat star</name>
    <name type="synonym">Asterina miniata</name>
    <dbReference type="NCBI Taxonomy" id="46514"/>
    <lineage>
        <taxon>Eukaryota</taxon>
        <taxon>Metazoa</taxon>
        <taxon>Echinodermata</taxon>
        <taxon>Eleutherozoa</taxon>
        <taxon>Asterozoa</taxon>
        <taxon>Asteroidea</taxon>
        <taxon>Valvatacea</taxon>
        <taxon>Valvatida</taxon>
        <taxon>Asterinidae</taxon>
        <taxon>Patiria</taxon>
    </lineage>
</organism>
<feature type="region of interest" description="Disordered" evidence="2">
    <location>
        <begin position="940"/>
        <end position="1029"/>
    </location>
</feature>
<feature type="compositionally biased region" description="Polar residues" evidence="2">
    <location>
        <begin position="1627"/>
        <end position="1637"/>
    </location>
</feature>
<dbReference type="InterPro" id="IPR011989">
    <property type="entry name" value="ARM-like"/>
</dbReference>
<dbReference type="Gene3D" id="1.25.10.10">
    <property type="entry name" value="Leucine-rich Repeat Variant"/>
    <property type="match status" value="1"/>
</dbReference>
<dbReference type="PROSITE" id="PS51444">
    <property type="entry name" value="FH2"/>
    <property type="match status" value="1"/>
</dbReference>
<dbReference type="GO" id="GO:0005856">
    <property type="term" value="C:cytoskeleton"/>
    <property type="evidence" value="ECO:0007669"/>
    <property type="project" value="TreeGrafter"/>
</dbReference>
<dbReference type="OrthoDB" id="5332616at2759"/>
<evidence type="ECO:0000259" key="4">
    <source>
        <dbReference type="PROSITE" id="PS51444"/>
    </source>
</evidence>
<dbReference type="GO" id="GO:0005737">
    <property type="term" value="C:cytoplasm"/>
    <property type="evidence" value="ECO:0007669"/>
    <property type="project" value="TreeGrafter"/>
</dbReference>
<feature type="compositionally biased region" description="Polar residues" evidence="2">
    <location>
        <begin position="995"/>
        <end position="1014"/>
    </location>
</feature>
<dbReference type="EnsemblMetazoa" id="XM_038222264.1">
    <property type="protein sequence ID" value="XP_038078192.1"/>
    <property type="gene ID" value="LOC119745717"/>
</dbReference>
<feature type="compositionally biased region" description="Polar residues" evidence="2">
    <location>
        <begin position="664"/>
        <end position="674"/>
    </location>
</feature>
<keyword evidence="6" id="KW-1185">Reference proteome</keyword>
<dbReference type="SUPFAM" id="SSF101447">
    <property type="entry name" value="Formin homology 2 domain (FH2 domain)"/>
    <property type="match status" value="1"/>
</dbReference>
<evidence type="ECO:0000256" key="2">
    <source>
        <dbReference type="SAM" id="MobiDB-lite"/>
    </source>
</evidence>
<dbReference type="InterPro" id="IPR016024">
    <property type="entry name" value="ARM-type_fold"/>
</dbReference>
<feature type="compositionally biased region" description="Basic and acidic residues" evidence="2">
    <location>
        <begin position="637"/>
        <end position="650"/>
    </location>
</feature>
<feature type="compositionally biased region" description="Polar residues" evidence="2">
    <location>
        <begin position="556"/>
        <end position="574"/>
    </location>
</feature>
<reference evidence="5" key="1">
    <citation type="submission" date="2022-11" db="UniProtKB">
        <authorList>
            <consortium name="EnsemblMetazoa"/>
        </authorList>
    </citation>
    <scope>IDENTIFICATION</scope>
</reference>
<feature type="compositionally biased region" description="Basic and acidic residues" evidence="2">
    <location>
        <begin position="725"/>
        <end position="735"/>
    </location>
</feature>
<feature type="compositionally biased region" description="Basic and acidic residues" evidence="2">
    <location>
        <begin position="420"/>
        <end position="440"/>
    </location>
</feature>
<feature type="compositionally biased region" description="Basic residues" evidence="2">
    <location>
        <begin position="1642"/>
        <end position="1658"/>
    </location>
</feature>
<dbReference type="InterPro" id="IPR015425">
    <property type="entry name" value="FH2_Formin"/>
</dbReference>
<feature type="compositionally biased region" description="Polar residues" evidence="2">
    <location>
        <begin position="804"/>
        <end position="818"/>
    </location>
</feature>
<dbReference type="GO" id="GO:0051015">
    <property type="term" value="F:actin filament binding"/>
    <property type="evidence" value="ECO:0007669"/>
    <property type="project" value="TreeGrafter"/>
</dbReference>
<accession>A0A914BRQ4</accession>
<dbReference type="InterPro" id="IPR042201">
    <property type="entry name" value="FH2_Formin_sf"/>
</dbReference>